<evidence type="ECO:0000313" key="3">
    <source>
        <dbReference type="Proteomes" id="UP000309133"/>
    </source>
</evidence>
<dbReference type="InterPro" id="IPR009725">
    <property type="entry name" value="3_dmu_93_MTrfase"/>
</dbReference>
<comment type="caution">
    <text evidence="2">The sequence shown here is derived from an EMBL/GenBank/DDBJ whole genome shotgun (WGS) entry which is preliminary data.</text>
</comment>
<dbReference type="InterPro" id="IPR028973">
    <property type="entry name" value="PhnB-like"/>
</dbReference>
<dbReference type="Proteomes" id="UP000309133">
    <property type="component" value="Unassembled WGS sequence"/>
</dbReference>
<reference evidence="2 3" key="1">
    <citation type="submission" date="2019-04" db="EMBL/GenBank/DDBJ databases">
        <authorList>
            <person name="Jiang L."/>
        </authorList>
    </citation>
    <scope>NUCLEOTIDE SEQUENCE [LARGE SCALE GENOMIC DNA]</scope>
    <source>
        <strain evidence="2 3">YIM 131853</strain>
    </source>
</reference>
<sequence length="159" mass="17501">MVSISPFLWFDDEAEEAATFYVSLFPNSTLGDISRAPSGVPDVRPGAAFLVSFTLDGIPVQALNAGPQFPHTEAFSFFVEVDSQEEIDRYWDALIENGGQPSQCGWLKDRWGLSWQIVPRQLGQLQSSPDRARANAAMQAMFGMQRLVIADLQAAFDAA</sequence>
<dbReference type="PANTHER" id="PTHR33990">
    <property type="entry name" value="PROTEIN YJDN-RELATED"/>
    <property type="match status" value="1"/>
</dbReference>
<gene>
    <name evidence="2" type="ORF">E6C64_02145</name>
</gene>
<dbReference type="PIRSF" id="PIRSF021700">
    <property type="entry name" value="3_dmu_93_MTrfase"/>
    <property type="match status" value="1"/>
</dbReference>
<organism evidence="2 3">
    <name type="scientific">Naasia lichenicola</name>
    <dbReference type="NCBI Taxonomy" id="2565933"/>
    <lineage>
        <taxon>Bacteria</taxon>
        <taxon>Bacillati</taxon>
        <taxon>Actinomycetota</taxon>
        <taxon>Actinomycetes</taxon>
        <taxon>Micrococcales</taxon>
        <taxon>Microbacteriaceae</taxon>
        <taxon>Naasia</taxon>
    </lineage>
</organism>
<dbReference type="SUPFAM" id="SSF54593">
    <property type="entry name" value="Glyoxalase/Bleomycin resistance protein/Dihydroxybiphenyl dioxygenase"/>
    <property type="match status" value="1"/>
</dbReference>
<dbReference type="OrthoDB" id="9806473at2"/>
<dbReference type="Pfam" id="PF06983">
    <property type="entry name" value="3-dmu-9_3-mt"/>
    <property type="match status" value="1"/>
</dbReference>
<dbReference type="CDD" id="cd06588">
    <property type="entry name" value="PhnB_like"/>
    <property type="match status" value="1"/>
</dbReference>
<dbReference type="EMBL" id="SSSM01000001">
    <property type="protein sequence ID" value="THG33178.1"/>
    <property type="molecule type" value="Genomic_DNA"/>
</dbReference>
<protein>
    <submittedName>
        <fullName evidence="2">VOC family protein</fullName>
    </submittedName>
</protein>
<evidence type="ECO:0000259" key="1">
    <source>
        <dbReference type="Pfam" id="PF06983"/>
    </source>
</evidence>
<name>A0A4S4FSA9_9MICO</name>
<dbReference type="RefSeq" id="WP_136425959.1">
    <property type="nucleotide sequence ID" value="NZ_SSSM01000001.1"/>
</dbReference>
<accession>A0A4S4FSA9</accession>
<dbReference type="Gene3D" id="3.10.180.10">
    <property type="entry name" value="2,3-Dihydroxybiphenyl 1,2-Dioxygenase, domain 1"/>
    <property type="match status" value="1"/>
</dbReference>
<dbReference type="AlphaFoldDB" id="A0A4S4FSA9"/>
<dbReference type="InterPro" id="IPR029068">
    <property type="entry name" value="Glyas_Bleomycin-R_OHBP_Dase"/>
</dbReference>
<keyword evidence="3" id="KW-1185">Reference proteome</keyword>
<proteinExistence type="predicted"/>
<feature type="domain" description="PhnB-like" evidence="1">
    <location>
        <begin position="4"/>
        <end position="118"/>
    </location>
</feature>
<dbReference type="PANTHER" id="PTHR33990:SF2">
    <property type="entry name" value="PHNB-LIKE DOMAIN-CONTAINING PROTEIN"/>
    <property type="match status" value="1"/>
</dbReference>
<evidence type="ECO:0000313" key="2">
    <source>
        <dbReference type="EMBL" id="THG33178.1"/>
    </source>
</evidence>